<comment type="cofactor">
    <cofactor evidence="1">
        <name>Zn(2+)</name>
        <dbReference type="ChEBI" id="CHEBI:29105"/>
    </cofactor>
</comment>
<comment type="caution">
    <text evidence="6">The sequence shown here is derived from an EMBL/GenBank/DDBJ whole genome shotgun (WGS) entry which is preliminary data.</text>
</comment>
<keyword evidence="3" id="KW-0378">Hydrolase</keyword>
<dbReference type="InterPro" id="IPR036866">
    <property type="entry name" value="RibonucZ/Hydroxyglut_hydro"/>
</dbReference>
<dbReference type="Pfam" id="PF00753">
    <property type="entry name" value="Lactamase_B"/>
    <property type="match status" value="1"/>
</dbReference>
<evidence type="ECO:0000313" key="7">
    <source>
        <dbReference type="Proteomes" id="UP000004893"/>
    </source>
</evidence>
<accession>C0BY27</accession>
<dbReference type="EMBL" id="ABYI02000015">
    <property type="protein sequence ID" value="EEG75184.1"/>
    <property type="molecule type" value="Genomic_DNA"/>
</dbReference>
<dbReference type="HOGENOM" id="CLU_030571_5_2_9"/>
<dbReference type="GO" id="GO:0046872">
    <property type="term" value="F:metal ion binding"/>
    <property type="evidence" value="ECO:0007669"/>
    <property type="project" value="UniProtKB-KW"/>
</dbReference>
<reference evidence="6" key="2">
    <citation type="submission" date="2013-06" db="EMBL/GenBank/DDBJ databases">
        <title>Draft genome sequence of Clostridium hylemonae (DSM 15053).</title>
        <authorList>
            <person name="Sudarsanam P."/>
            <person name="Ley R."/>
            <person name="Guruge J."/>
            <person name="Turnbaugh P.J."/>
            <person name="Mahowald M."/>
            <person name="Liep D."/>
            <person name="Gordon J."/>
        </authorList>
    </citation>
    <scope>NUCLEOTIDE SEQUENCE</scope>
    <source>
        <strain evidence="6">DSM 15053</strain>
    </source>
</reference>
<dbReference type="Proteomes" id="UP000004893">
    <property type="component" value="Unassembled WGS sequence"/>
</dbReference>
<dbReference type="PANTHER" id="PTHR46233">
    <property type="entry name" value="HYDROXYACYLGLUTATHIONE HYDROLASE GLOC"/>
    <property type="match status" value="1"/>
</dbReference>
<dbReference type="STRING" id="553973.CLOHYLEM_04715"/>
<name>C0BY27_9FIRM</name>
<keyword evidence="4" id="KW-0862">Zinc</keyword>
<evidence type="ECO:0000313" key="6">
    <source>
        <dbReference type="EMBL" id="EEG75184.1"/>
    </source>
</evidence>
<reference evidence="6" key="1">
    <citation type="submission" date="2009-02" db="EMBL/GenBank/DDBJ databases">
        <authorList>
            <person name="Fulton L."/>
            <person name="Clifton S."/>
            <person name="Fulton B."/>
            <person name="Xu J."/>
            <person name="Minx P."/>
            <person name="Pepin K.H."/>
            <person name="Johnson M."/>
            <person name="Bhonagiri V."/>
            <person name="Nash W.E."/>
            <person name="Mardis E.R."/>
            <person name="Wilson R.K."/>
        </authorList>
    </citation>
    <scope>NUCLEOTIDE SEQUENCE [LARGE SCALE GENOMIC DNA]</scope>
    <source>
        <strain evidence="6">DSM 15053</strain>
    </source>
</reference>
<dbReference type="Gene3D" id="3.60.15.10">
    <property type="entry name" value="Ribonuclease Z/Hydroxyacylglutathione hydrolase-like"/>
    <property type="match status" value="1"/>
</dbReference>
<evidence type="ECO:0000259" key="5">
    <source>
        <dbReference type="SMART" id="SM00849"/>
    </source>
</evidence>
<gene>
    <name evidence="6" type="ORF">CLOHYLEM_04715</name>
</gene>
<dbReference type="SUPFAM" id="SSF56281">
    <property type="entry name" value="Metallo-hydrolase/oxidoreductase"/>
    <property type="match status" value="1"/>
</dbReference>
<keyword evidence="7" id="KW-1185">Reference proteome</keyword>
<protein>
    <submittedName>
        <fullName evidence="6">Metallo-beta-lactamase domain protein</fullName>
    </submittedName>
</protein>
<dbReference type="AlphaFoldDB" id="C0BY27"/>
<dbReference type="GO" id="GO:0016787">
    <property type="term" value="F:hydrolase activity"/>
    <property type="evidence" value="ECO:0007669"/>
    <property type="project" value="UniProtKB-KW"/>
</dbReference>
<dbReference type="SMART" id="SM00849">
    <property type="entry name" value="Lactamase_B"/>
    <property type="match status" value="1"/>
</dbReference>
<evidence type="ECO:0000256" key="1">
    <source>
        <dbReference type="ARBA" id="ARBA00001947"/>
    </source>
</evidence>
<evidence type="ECO:0000256" key="3">
    <source>
        <dbReference type="ARBA" id="ARBA00022801"/>
    </source>
</evidence>
<evidence type="ECO:0000256" key="2">
    <source>
        <dbReference type="ARBA" id="ARBA00022723"/>
    </source>
</evidence>
<proteinExistence type="predicted"/>
<sequence>MREDYMKVEKFVTGIISTNCYLAVNEETRQTAVIDPAACPSYLMGHIKSEGLKIEAVLLTHGHFDHIMGLDGFLKEYDVPVYLHRDDEQLIKDPGLNQSGVYTSGYTFGSATYIEDNETLKTAGFEFKVLHTPGHTPGGVCYYAEAEKVLFSGDTLFQSSVGRTDFPLGSMSDLVRGIREKLMVLPDDVLVYPGHMGETTIGYEKSHNPFL</sequence>
<dbReference type="InterPro" id="IPR051453">
    <property type="entry name" value="MBL_Glyoxalase_II"/>
</dbReference>
<dbReference type="InterPro" id="IPR001279">
    <property type="entry name" value="Metallo-B-lactamas"/>
</dbReference>
<feature type="domain" description="Metallo-beta-lactamase" evidence="5">
    <location>
        <begin position="17"/>
        <end position="195"/>
    </location>
</feature>
<dbReference type="eggNOG" id="COG0491">
    <property type="taxonomic scope" value="Bacteria"/>
</dbReference>
<dbReference type="PANTHER" id="PTHR46233:SF3">
    <property type="entry name" value="HYDROXYACYLGLUTATHIONE HYDROLASE GLOC"/>
    <property type="match status" value="1"/>
</dbReference>
<organism evidence="6 7">
    <name type="scientific">[Clostridium] hylemonae DSM 15053</name>
    <dbReference type="NCBI Taxonomy" id="553973"/>
    <lineage>
        <taxon>Bacteria</taxon>
        <taxon>Bacillati</taxon>
        <taxon>Bacillota</taxon>
        <taxon>Clostridia</taxon>
        <taxon>Lachnospirales</taxon>
        <taxon>Lachnospiraceae</taxon>
    </lineage>
</organism>
<keyword evidence="2" id="KW-0479">Metal-binding</keyword>
<dbReference type="CDD" id="cd06262">
    <property type="entry name" value="metallo-hydrolase-like_MBL-fold"/>
    <property type="match status" value="1"/>
</dbReference>
<evidence type="ECO:0000256" key="4">
    <source>
        <dbReference type="ARBA" id="ARBA00022833"/>
    </source>
</evidence>